<feature type="non-terminal residue" evidence="7">
    <location>
        <position position="300"/>
    </location>
</feature>
<dbReference type="InterPro" id="IPR015421">
    <property type="entry name" value="PyrdxlP-dep_Trfase_major"/>
</dbReference>
<evidence type="ECO:0000256" key="2">
    <source>
        <dbReference type="ARBA" id="ARBA00008392"/>
    </source>
</evidence>
<evidence type="ECO:0000256" key="4">
    <source>
        <dbReference type="ARBA" id="ARBA00023315"/>
    </source>
</evidence>
<dbReference type="InterPro" id="IPR004839">
    <property type="entry name" value="Aminotransferase_I/II_large"/>
</dbReference>
<organism evidence="7 8">
    <name type="scientific">Reticulomyxa filosa</name>
    <dbReference type="NCBI Taxonomy" id="46433"/>
    <lineage>
        <taxon>Eukaryota</taxon>
        <taxon>Sar</taxon>
        <taxon>Rhizaria</taxon>
        <taxon>Retaria</taxon>
        <taxon>Foraminifera</taxon>
        <taxon>Monothalamids</taxon>
        <taxon>Reticulomyxidae</taxon>
        <taxon>Reticulomyxa</taxon>
    </lineage>
</organism>
<dbReference type="GO" id="GO:0005739">
    <property type="term" value="C:mitochondrion"/>
    <property type="evidence" value="ECO:0007669"/>
    <property type="project" value="TreeGrafter"/>
</dbReference>
<reference evidence="7 8" key="1">
    <citation type="journal article" date="2013" name="Curr. Biol.">
        <title>The Genome of the Foraminiferan Reticulomyxa filosa.</title>
        <authorList>
            <person name="Glockner G."/>
            <person name="Hulsmann N."/>
            <person name="Schleicher M."/>
            <person name="Noegel A.A."/>
            <person name="Eichinger L."/>
            <person name="Gallinger C."/>
            <person name="Pawlowski J."/>
            <person name="Sierra R."/>
            <person name="Euteneuer U."/>
            <person name="Pillet L."/>
            <person name="Moustafa A."/>
            <person name="Platzer M."/>
            <person name="Groth M."/>
            <person name="Szafranski K."/>
            <person name="Schliwa M."/>
        </authorList>
    </citation>
    <scope>NUCLEOTIDE SEQUENCE [LARGE SCALE GENOMIC DNA]</scope>
</reference>
<dbReference type="OrthoDB" id="10263824at2759"/>
<proteinExistence type="inferred from homology"/>
<protein>
    <submittedName>
        <fullName evidence="7">5-aminolevulinic acid synthase</fullName>
    </submittedName>
</protein>
<keyword evidence="4" id="KW-0012">Acyltransferase</keyword>
<feature type="domain" description="Aminotransferase class I/classII large" evidence="6">
    <location>
        <begin position="156"/>
        <end position="300"/>
    </location>
</feature>
<accession>X6LTR8</accession>
<dbReference type="PANTHER" id="PTHR13693:SF102">
    <property type="entry name" value="2-AMINO-3-KETOBUTYRATE COENZYME A LIGASE, MITOCHONDRIAL"/>
    <property type="match status" value="1"/>
</dbReference>
<dbReference type="Gene3D" id="3.40.640.10">
    <property type="entry name" value="Type I PLP-dependent aspartate aminotransferase-like (Major domain)"/>
    <property type="match status" value="1"/>
</dbReference>
<dbReference type="InterPro" id="IPR015422">
    <property type="entry name" value="PyrdxlP-dep_Trfase_small"/>
</dbReference>
<sequence length="300" mass="33274">MEMQSCPIQQQQQMNDGSKNSNDIENDDVPKLVENGQMKALHVNATPEKVNELLDEKIKHLKKNGNYREFISVERQCGNFPKAYRHKSKKLYESSHPASEVVETEMTELMESSLPLSSSSSSSPLLSLLSFENVNEPISSSSPPSPLPLKNKKKEEITVWCNNDYLNMGEHPVVMEAMIDTIRRSGTGAGGTRNISGTSEDISNLEKELADLHDKEAALVFSSGYVANDTTLTTLCGTLLSKSNLPCHIISDACNHASMVQGIRNARVPKHVWRHNDLDHLKEILSSIPFDAPKVIAFES</sequence>
<comment type="similarity">
    <text evidence="2">Belongs to the class-II pyridoxal-phosphate-dependent aminotransferase family.</text>
</comment>
<dbReference type="Pfam" id="PF00155">
    <property type="entry name" value="Aminotran_1_2"/>
    <property type="match status" value="1"/>
</dbReference>
<dbReference type="GO" id="GO:0030170">
    <property type="term" value="F:pyridoxal phosphate binding"/>
    <property type="evidence" value="ECO:0007669"/>
    <property type="project" value="InterPro"/>
</dbReference>
<dbReference type="AlphaFoldDB" id="X6LTR8"/>
<name>X6LTR8_RETFI</name>
<feature type="compositionally biased region" description="Polar residues" evidence="5">
    <location>
        <begin position="14"/>
        <end position="23"/>
    </location>
</feature>
<keyword evidence="8" id="KW-1185">Reference proteome</keyword>
<dbReference type="GO" id="GO:0003870">
    <property type="term" value="F:5-aminolevulinate synthase activity"/>
    <property type="evidence" value="ECO:0007669"/>
    <property type="project" value="TreeGrafter"/>
</dbReference>
<comment type="caution">
    <text evidence="7">The sequence shown here is derived from an EMBL/GenBank/DDBJ whole genome shotgun (WGS) entry which is preliminary data.</text>
</comment>
<dbReference type="SUPFAM" id="SSF53383">
    <property type="entry name" value="PLP-dependent transferases"/>
    <property type="match status" value="1"/>
</dbReference>
<comment type="cofactor">
    <cofactor evidence="1">
        <name>pyridoxal 5'-phosphate</name>
        <dbReference type="ChEBI" id="CHEBI:597326"/>
    </cofactor>
</comment>
<evidence type="ECO:0000313" key="7">
    <source>
        <dbReference type="EMBL" id="ETO05034.1"/>
    </source>
</evidence>
<feature type="region of interest" description="Disordered" evidence="5">
    <location>
        <begin position="1"/>
        <end position="33"/>
    </location>
</feature>
<dbReference type="GO" id="GO:0006783">
    <property type="term" value="P:heme biosynthetic process"/>
    <property type="evidence" value="ECO:0007669"/>
    <property type="project" value="TreeGrafter"/>
</dbReference>
<dbReference type="EMBL" id="ASPP01028617">
    <property type="protein sequence ID" value="ETO05034.1"/>
    <property type="molecule type" value="Genomic_DNA"/>
</dbReference>
<dbReference type="Proteomes" id="UP000023152">
    <property type="component" value="Unassembled WGS sequence"/>
</dbReference>
<gene>
    <name evidence="7" type="ORF">RFI_32362</name>
</gene>
<dbReference type="InterPro" id="IPR050087">
    <property type="entry name" value="AON_synthase_class-II"/>
</dbReference>
<evidence type="ECO:0000313" key="8">
    <source>
        <dbReference type="Proteomes" id="UP000023152"/>
    </source>
</evidence>
<keyword evidence="3" id="KW-0808">Transferase</keyword>
<dbReference type="Gene3D" id="3.90.1150.10">
    <property type="entry name" value="Aspartate Aminotransferase, domain 1"/>
    <property type="match status" value="1"/>
</dbReference>
<evidence type="ECO:0000256" key="5">
    <source>
        <dbReference type="SAM" id="MobiDB-lite"/>
    </source>
</evidence>
<evidence type="ECO:0000256" key="3">
    <source>
        <dbReference type="ARBA" id="ARBA00022679"/>
    </source>
</evidence>
<evidence type="ECO:0000259" key="6">
    <source>
        <dbReference type="Pfam" id="PF00155"/>
    </source>
</evidence>
<dbReference type="PANTHER" id="PTHR13693">
    <property type="entry name" value="CLASS II AMINOTRANSFERASE/8-AMINO-7-OXONONANOATE SYNTHASE"/>
    <property type="match status" value="1"/>
</dbReference>
<evidence type="ECO:0000256" key="1">
    <source>
        <dbReference type="ARBA" id="ARBA00001933"/>
    </source>
</evidence>
<dbReference type="InterPro" id="IPR015424">
    <property type="entry name" value="PyrdxlP-dep_Trfase"/>
</dbReference>